<dbReference type="AlphaFoldDB" id="A0AA36DGI9"/>
<feature type="transmembrane region" description="Helical" evidence="6">
    <location>
        <begin position="104"/>
        <end position="125"/>
    </location>
</feature>
<comment type="subcellular location">
    <subcellularLocation>
        <location evidence="1">Membrane</location>
        <topology evidence="1">Multi-pass membrane protein</topology>
    </subcellularLocation>
</comment>
<dbReference type="InterPro" id="IPR012435">
    <property type="entry name" value="TMEM144"/>
</dbReference>
<gene>
    <name evidence="7" type="ORF">MSPICULIGERA_LOCUS23935</name>
</gene>
<feature type="transmembrane region" description="Helical" evidence="6">
    <location>
        <begin position="48"/>
        <end position="67"/>
    </location>
</feature>
<dbReference type="GO" id="GO:0016020">
    <property type="term" value="C:membrane"/>
    <property type="evidence" value="ECO:0007669"/>
    <property type="project" value="UniProtKB-SubCell"/>
</dbReference>
<dbReference type="PANTHER" id="PTHR16119:SF18">
    <property type="entry name" value="TRANSMEMBRANE PROTEIN 144 HOMOLOG"/>
    <property type="match status" value="1"/>
</dbReference>
<comment type="caution">
    <text evidence="7">The sequence shown here is derived from an EMBL/GenBank/DDBJ whole genome shotgun (WGS) entry which is preliminary data.</text>
</comment>
<dbReference type="GO" id="GO:0015144">
    <property type="term" value="F:carbohydrate transmembrane transporter activity"/>
    <property type="evidence" value="ECO:0007669"/>
    <property type="project" value="InterPro"/>
</dbReference>
<evidence type="ECO:0000256" key="4">
    <source>
        <dbReference type="ARBA" id="ARBA00022989"/>
    </source>
</evidence>
<reference evidence="7" key="1">
    <citation type="submission" date="2023-06" db="EMBL/GenBank/DDBJ databases">
        <authorList>
            <person name="Delattre M."/>
        </authorList>
    </citation>
    <scope>NUCLEOTIDE SEQUENCE</scope>
    <source>
        <strain evidence="7">AF72</strain>
    </source>
</reference>
<protein>
    <recommendedName>
        <fullName evidence="9">Transmembrane protein</fullName>
    </recommendedName>
</protein>
<evidence type="ECO:0000256" key="6">
    <source>
        <dbReference type="SAM" id="Phobius"/>
    </source>
</evidence>
<keyword evidence="3 6" id="KW-0812">Transmembrane</keyword>
<organism evidence="7 8">
    <name type="scientific">Mesorhabditis spiculigera</name>
    <dbReference type="NCBI Taxonomy" id="96644"/>
    <lineage>
        <taxon>Eukaryota</taxon>
        <taxon>Metazoa</taxon>
        <taxon>Ecdysozoa</taxon>
        <taxon>Nematoda</taxon>
        <taxon>Chromadorea</taxon>
        <taxon>Rhabditida</taxon>
        <taxon>Rhabditina</taxon>
        <taxon>Rhabditomorpha</taxon>
        <taxon>Rhabditoidea</taxon>
        <taxon>Rhabditidae</taxon>
        <taxon>Mesorhabditinae</taxon>
        <taxon>Mesorhabditis</taxon>
    </lineage>
</organism>
<evidence type="ECO:0000313" key="7">
    <source>
        <dbReference type="EMBL" id="CAJ0585925.1"/>
    </source>
</evidence>
<evidence type="ECO:0000256" key="3">
    <source>
        <dbReference type="ARBA" id="ARBA00022692"/>
    </source>
</evidence>
<keyword evidence="4 6" id="KW-1133">Transmembrane helix</keyword>
<proteinExistence type="inferred from homology"/>
<feature type="transmembrane region" description="Helical" evidence="6">
    <location>
        <begin position="73"/>
        <end position="92"/>
    </location>
</feature>
<keyword evidence="8" id="KW-1185">Reference proteome</keyword>
<evidence type="ECO:0000256" key="2">
    <source>
        <dbReference type="ARBA" id="ARBA00005731"/>
    </source>
</evidence>
<evidence type="ECO:0000256" key="1">
    <source>
        <dbReference type="ARBA" id="ARBA00004141"/>
    </source>
</evidence>
<evidence type="ECO:0000256" key="5">
    <source>
        <dbReference type="ARBA" id="ARBA00023136"/>
    </source>
</evidence>
<feature type="non-terminal residue" evidence="7">
    <location>
        <position position="196"/>
    </location>
</feature>
<comment type="similarity">
    <text evidence="2">Belongs to the TMEM144 family.</text>
</comment>
<evidence type="ECO:0000313" key="8">
    <source>
        <dbReference type="Proteomes" id="UP001177023"/>
    </source>
</evidence>
<dbReference type="PANTHER" id="PTHR16119">
    <property type="entry name" value="TRANSMEMBRANE PROTEIN 144"/>
    <property type="match status" value="1"/>
</dbReference>
<accession>A0AA36DGI9</accession>
<dbReference type="Pfam" id="PF07857">
    <property type="entry name" value="TMEM144"/>
    <property type="match status" value="1"/>
</dbReference>
<feature type="transmembrane region" description="Helical" evidence="6">
    <location>
        <begin position="137"/>
        <end position="156"/>
    </location>
</feature>
<evidence type="ECO:0008006" key="9">
    <source>
        <dbReference type="Google" id="ProtNLM"/>
    </source>
</evidence>
<dbReference type="InterPro" id="IPR010651">
    <property type="entry name" value="Sugar_transport"/>
</dbReference>
<keyword evidence="5 6" id="KW-0472">Membrane</keyword>
<feature type="transmembrane region" description="Helical" evidence="6">
    <location>
        <begin position="17"/>
        <end position="36"/>
    </location>
</feature>
<sequence>MNDTSTMANDGKDSADVIVGYVALFVSCAAFGTMFAPMRKVDSRDGFFVQWVQCSVVFLFGFTINIIRDFPKFEPVAAIGGILYATGNLFSIPIVAKLGGGLSLLIWGSIQVLVGWTVARFGLPFDLLAASPVEHNFLNYLGMLLTLICGVLFVFVKHRAEEPDNSEKADDSDRNTDVEITEKSDPMRVDLMRKLP</sequence>
<dbReference type="Proteomes" id="UP001177023">
    <property type="component" value="Unassembled WGS sequence"/>
</dbReference>
<dbReference type="EMBL" id="CATQJA010002706">
    <property type="protein sequence ID" value="CAJ0585925.1"/>
    <property type="molecule type" value="Genomic_DNA"/>
</dbReference>
<name>A0AA36DGI9_9BILA</name>